<reference evidence="2 3" key="1">
    <citation type="journal article" date="2023" name="Sci. Data">
        <title>Genome assembly of the Korean intertidal mud-creeper Batillaria attramentaria.</title>
        <authorList>
            <person name="Patra A.K."/>
            <person name="Ho P.T."/>
            <person name="Jun S."/>
            <person name="Lee S.J."/>
            <person name="Kim Y."/>
            <person name="Won Y.J."/>
        </authorList>
    </citation>
    <scope>NUCLEOTIDE SEQUENCE [LARGE SCALE GENOMIC DNA]</scope>
    <source>
        <strain evidence="2">Wonlab-2016</strain>
    </source>
</reference>
<dbReference type="Proteomes" id="UP001519460">
    <property type="component" value="Unassembled WGS sequence"/>
</dbReference>
<protein>
    <recommendedName>
        <fullName evidence="1">ZP domain-containing protein</fullName>
    </recommendedName>
</protein>
<dbReference type="PROSITE" id="PS51034">
    <property type="entry name" value="ZP_2"/>
    <property type="match status" value="1"/>
</dbReference>
<keyword evidence="3" id="KW-1185">Reference proteome</keyword>
<proteinExistence type="predicted"/>
<organism evidence="2 3">
    <name type="scientific">Batillaria attramentaria</name>
    <dbReference type="NCBI Taxonomy" id="370345"/>
    <lineage>
        <taxon>Eukaryota</taxon>
        <taxon>Metazoa</taxon>
        <taxon>Spiralia</taxon>
        <taxon>Lophotrochozoa</taxon>
        <taxon>Mollusca</taxon>
        <taxon>Gastropoda</taxon>
        <taxon>Caenogastropoda</taxon>
        <taxon>Sorbeoconcha</taxon>
        <taxon>Cerithioidea</taxon>
        <taxon>Batillariidae</taxon>
        <taxon>Batillaria</taxon>
    </lineage>
</organism>
<accession>A0ABD0L8Z4</accession>
<feature type="domain" description="ZP" evidence="1">
    <location>
        <begin position="1"/>
        <end position="256"/>
    </location>
</feature>
<evidence type="ECO:0000313" key="2">
    <source>
        <dbReference type="EMBL" id="KAK7495670.1"/>
    </source>
</evidence>
<evidence type="ECO:0000313" key="3">
    <source>
        <dbReference type="Proteomes" id="UP001519460"/>
    </source>
</evidence>
<comment type="caution">
    <text evidence="2">The sequence shown here is derived from an EMBL/GenBank/DDBJ whole genome shotgun (WGS) entry which is preliminary data.</text>
</comment>
<dbReference type="InterPro" id="IPR001507">
    <property type="entry name" value="ZP_dom"/>
</dbReference>
<sequence length="397" mass="42533">MIVNVNPGKNFAGIVGLQSATGFCDILPVNNLLTNSEPFILAAGRNRWEGYAAELRFSKDPCGGYPVVTSNGTSTTYTYDVLVQYDVMSMSPGLDELVTFSCTVSNAPISSGVNEVWALRLVIGRALLIGQLVFRFESRTAVLFSVTDEQGVPIESPKLGAVVTISFSVDPSSIFEDIAVKSCTVYDSMRMNYRQVVVDSCAVPPFGRSLVKGGKGRNSLKLVIYKFSNDPRLSFECQVKVCMPNDYTCVMYAIENTSENIFPQKKANTGTASGFSILEARTWTSQRSHGENNSYKLLGIQLNLSEPPSDKGNREQNPTLCDAMTGQMMGTFGTAGTGRPSATGPLPGAGSTDPLASLMGGMDLTSLTNLLTTGRKKRAADSGHDNIVIVGGNLGTM</sequence>
<name>A0ABD0L8Z4_9CAEN</name>
<dbReference type="AlphaFoldDB" id="A0ABD0L8Z4"/>
<gene>
    <name evidence="2" type="ORF">BaRGS_00013117</name>
</gene>
<dbReference type="EMBL" id="JACVVK020000073">
    <property type="protein sequence ID" value="KAK7495670.1"/>
    <property type="molecule type" value="Genomic_DNA"/>
</dbReference>
<feature type="non-terminal residue" evidence="2">
    <location>
        <position position="397"/>
    </location>
</feature>
<evidence type="ECO:0000259" key="1">
    <source>
        <dbReference type="PROSITE" id="PS51034"/>
    </source>
</evidence>